<gene>
    <name evidence="2" type="ORF">CCH79_00019959</name>
</gene>
<comment type="caution">
    <text evidence="2">The sequence shown here is derived from an EMBL/GenBank/DDBJ whole genome shotgun (WGS) entry which is preliminary data.</text>
</comment>
<dbReference type="Proteomes" id="UP000250572">
    <property type="component" value="Unassembled WGS sequence"/>
</dbReference>
<dbReference type="AlphaFoldDB" id="A0A315VEE8"/>
<accession>A0A315VEE8</accession>
<dbReference type="EMBL" id="NHOQ01001941">
    <property type="protein sequence ID" value="PWA20553.1"/>
    <property type="molecule type" value="Genomic_DNA"/>
</dbReference>
<proteinExistence type="predicted"/>
<feature type="non-terminal residue" evidence="2">
    <location>
        <position position="84"/>
    </location>
</feature>
<organism evidence="2 3">
    <name type="scientific">Gambusia affinis</name>
    <name type="common">Western mosquitofish</name>
    <name type="synonym">Heterandria affinis</name>
    <dbReference type="NCBI Taxonomy" id="33528"/>
    <lineage>
        <taxon>Eukaryota</taxon>
        <taxon>Metazoa</taxon>
        <taxon>Chordata</taxon>
        <taxon>Craniata</taxon>
        <taxon>Vertebrata</taxon>
        <taxon>Euteleostomi</taxon>
        <taxon>Actinopterygii</taxon>
        <taxon>Neopterygii</taxon>
        <taxon>Teleostei</taxon>
        <taxon>Neoteleostei</taxon>
        <taxon>Acanthomorphata</taxon>
        <taxon>Ovalentaria</taxon>
        <taxon>Atherinomorphae</taxon>
        <taxon>Cyprinodontiformes</taxon>
        <taxon>Poeciliidae</taxon>
        <taxon>Poeciliinae</taxon>
        <taxon>Gambusia</taxon>
    </lineage>
</organism>
<feature type="compositionally biased region" description="Polar residues" evidence="1">
    <location>
        <begin position="28"/>
        <end position="37"/>
    </location>
</feature>
<feature type="compositionally biased region" description="Polar residues" evidence="1">
    <location>
        <begin position="73"/>
        <end position="84"/>
    </location>
</feature>
<sequence length="84" mass="8982">PHQPTQIYNNQSLKGLQENLINPVALQPKSSLTTSATSSEFGESSEIGESNPESPDSAASMDGMLMGLRRSSKYSAHLSTTSRV</sequence>
<feature type="region of interest" description="Disordered" evidence="1">
    <location>
        <begin position="27"/>
        <end position="84"/>
    </location>
</feature>
<protein>
    <submittedName>
        <fullName evidence="2">Uncharacterized protein</fullName>
    </submittedName>
</protein>
<reference evidence="2 3" key="1">
    <citation type="journal article" date="2018" name="G3 (Bethesda)">
        <title>A High-Quality Reference Genome for the Invasive Mosquitofish Gambusia affinis Using a Chicago Library.</title>
        <authorList>
            <person name="Hoffberg S.L."/>
            <person name="Troendle N.J."/>
            <person name="Glenn T.C."/>
            <person name="Mahmud O."/>
            <person name="Louha S."/>
            <person name="Chalopin D."/>
            <person name="Bennetzen J.L."/>
            <person name="Mauricio R."/>
        </authorList>
    </citation>
    <scope>NUCLEOTIDE SEQUENCE [LARGE SCALE GENOMIC DNA]</scope>
    <source>
        <strain evidence="2">NE01/NJP1002.9</strain>
        <tissue evidence="2">Muscle</tissue>
    </source>
</reference>
<evidence type="ECO:0000313" key="2">
    <source>
        <dbReference type="EMBL" id="PWA20553.1"/>
    </source>
</evidence>
<name>A0A315VEE8_GAMAF</name>
<evidence type="ECO:0000313" key="3">
    <source>
        <dbReference type="Proteomes" id="UP000250572"/>
    </source>
</evidence>
<keyword evidence="3" id="KW-1185">Reference proteome</keyword>
<evidence type="ECO:0000256" key="1">
    <source>
        <dbReference type="SAM" id="MobiDB-lite"/>
    </source>
</evidence>
<feature type="compositionally biased region" description="Low complexity" evidence="1">
    <location>
        <begin position="38"/>
        <end position="50"/>
    </location>
</feature>
<feature type="non-terminal residue" evidence="2">
    <location>
        <position position="1"/>
    </location>
</feature>